<protein>
    <submittedName>
        <fullName evidence="2">Multidomain esterase</fullName>
    </submittedName>
</protein>
<evidence type="ECO:0000313" key="2">
    <source>
        <dbReference type="EMBL" id="TVY84412.1"/>
    </source>
</evidence>
<evidence type="ECO:0000259" key="1">
    <source>
        <dbReference type="Pfam" id="PF13472"/>
    </source>
</evidence>
<dbReference type="InterPro" id="IPR051532">
    <property type="entry name" value="Ester_Hydrolysis_Enzymes"/>
</dbReference>
<dbReference type="EMBL" id="QGMK01000087">
    <property type="protein sequence ID" value="TVY84412.1"/>
    <property type="molecule type" value="Genomic_DNA"/>
</dbReference>
<gene>
    <name evidence="2" type="primary">cesA_0</name>
    <name evidence="2" type="ORF">LSUE1_G000466</name>
</gene>
<dbReference type="PANTHER" id="PTHR30383:SF5">
    <property type="entry name" value="SGNH HYDROLASE-TYPE ESTERASE DOMAIN-CONTAINING PROTEIN"/>
    <property type="match status" value="1"/>
</dbReference>
<dbReference type="CDD" id="cd01833">
    <property type="entry name" value="XynB_like"/>
    <property type="match status" value="1"/>
</dbReference>
<evidence type="ECO:0000313" key="3">
    <source>
        <dbReference type="Proteomes" id="UP000469558"/>
    </source>
</evidence>
<feature type="domain" description="SGNH hydrolase-type esterase" evidence="1">
    <location>
        <begin position="50"/>
        <end position="222"/>
    </location>
</feature>
<keyword evidence="3" id="KW-1185">Reference proteome</keyword>
<dbReference type="SUPFAM" id="SSF52266">
    <property type="entry name" value="SGNH hydrolase"/>
    <property type="match status" value="1"/>
</dbReference>
<proteinExistence type="predicted"/>
<dbReference type="OrthoDB" id="3915838at2759"/>
<sequence length="269" mass="28872">MYPSLTSAFFVYFTRVLRICIGDNETLVNNDAIINNGTTTNGTNLRILPLGDSITFGFNEASGNSYRRYLECMLYQAGNGVQYIGSLKNGNWSDNANDGFSGQTIDQIGITGNPEIIGTPKANVFLVHAGTNDMDQNLNITYAPFRLGTLIDEVTVSNPDALVLVAQIIVNANTTVNDWIKTYNEALPAVVGARSKNVRLVSMDKVLVGDLLDGTHPNEGGYLKMANAWYPALMSARNEGLIMLATQPFTNEGGSSLPAGGGNCSTLTS</sequence>
<dbReference type="PANTHER" id="PTHR30383">
    <property type="entry name" value="THIOESTERASE 1/PROTEASE 1/LYSOPHOSPHOLIPASE L1"/>
    <property type="match status" value="1"/>
</dbReference>
<dbReference type="Pfam" id="PF13472">
    <property type="entry name" value="Lipase_GDSL_2"/>
    <property type="match status" value="1"/>
</dbReference>
<reference evidence="2 3" key="1">
    <citation type="submission" date="2018-05" db="EMBL/GenBank/DDBJ databases">
        <title>Genome sequencing and assembly of the regulated plant pathogen Lachnellula willkommii and related sister species for the development of diagnostic species identification markers.</title>
        <authorList>
            <person name="Giroux E."/>
            <person name="Bilodeau G."/>
        </authorList>
    </citation>
    <scope>NUCLEOTIDE SEQUENCE [LARGE SCALE GENOMIC DNA]</scope>
    <source>
        <strain evidence="2 3">CBS 268.59</strain>
    </source>
</reference>
<comment type="caution">
    <text evidence="2">The sequence shown here is derived from an EMBL/GenBank/DDBJ whole genome shotgun (WGS) entry which is preliminary data.</text>
</comment>
<dbReference type="Proteomes" id="UP000469558">
    <property type="component" value="Unassembled WGS sequence"/>
</dbReference>
<accession>A0A8T9CGW7</accession>
<dbReference type="GO" id="GO:0004622">
    <property type="term" value="F:phosphatidylcholine lysophospholipase activity"/>
    <property type="evidence" value="ECO:0007669"/>
    <property type="project" value="TreeGrafter"/>
</dbReference>
<dbReference type="InterPro" id="IPR036514">
    <property type="entry name" value="SGNH_hydro_sf"/>
</dbReference>
<dbReference type="InterPro" id="IPR013830">
    <property type="entry name" value="SGNH_hydro"/>
</dbReference>
<organism evidence="2 3">
    <name type="scientific">Lachnellula suecica</name>
    <dbReference type="NCBI Taxonomy" id="602035"/>
    <lineage>
        <taxon>Eukaryota</taxon>
        <taxon>Fungi</taxon>
        <taxon>Dikarya</taxon>
        <taxon>Ascomycota</taxon>
        <taxon>Pezizomycotina</taxon>
        <taxon>Leotiomycetes</taxon>
        <taxon>Helotiales</taxon>
        <taxon>Lachnaceae</taxon>
        <taxon>Lachnellula</taxon>
    </lineage>
</organism>
<dbReference type="Gene3D" id="3.40.50.1110">
    <property type="entry name" value="SGNH hydrolase"/>
    <property type="match status" value="1"/>
</dbReference>
<name>A0A8T9CGW7_9HELO</name>
<dbReference type="AlphaFoldDB" id="A0A8T9CGW7"/>